<feature type="domain" description="BioF2-like acetyltransferase" evidence="1">
    <location>
        <begin position="177"/>
        <end position="314"/>
    </location>
</feature>
<evidence type="ECO:0000313" key="3">
    <source>
        <dbReference type="Proteomes" id="UP000092698"/>
    </source>
</evidence>
<evidence type="ECO:0000259" key="1">
    <source>
        <dbReference type="Pfam" id="PF13480"/>
    </source>
</evidence>
<dbReference type="InterPro" id="IPR016181">
    <property type="entry name" value="Acyl_CoA_acyltransferase"/>
</dbReference>
<organism evidence="2 3">
    <name type="scientific">Paraurantiacibacter namhicola</name>
    <dbReference type="NCBI Taxonomy" id="645517"/>
    <lineage>
        <taxon>Bacteria</taxon>
        <taxon>Pseudomonadati</taxon>
        <taxon>Pseudomonadota</taxon>
        <taxon>Alphaproteobacteria</taxon>
        <taxon>Sphingomonadales</taxon>
        <taxon>Erythrobacteraceae</taxon>
        <taxon>Paraurantiacibacter</taxon>
    </lineage>
</organism>
<dbReference type="Proteomes" id="UP000092698">
    <property type="component" value="Chromosome"/>
</dbReference>
<dbReference type="SUPFAM" id="SSF55729">
    <property type="entry name" value="Acyl-CoA N-acyltransferases (Nat)"/>
    <property type="match status" value="1"/>
</dbReference>
<dbReference type="KEGG" id="anh:A6F65_01139"/>
<name>A0A1C7D7I7_9SPHN</name>
<evidence type="ECO:0000313" key="2">
    <source>
        <dbReference type="EMBL" id="ANU07446.1"/>
    </source>
</evidence>
<dbReference type="OrthoDB" id="213519at2"/>
<dbReference type="AlphaFoldDB" id="A0A1C7D7I7"/>
<accession>A0A1C7D7I7</accession>
<dbReference type="InterPro" id="IPR038740">
    <property type="entry name" value="BioF2-like_GNAT_dom"/>
</dbReference>
<dbReference type="RefSeq" id="WP_067786681.1">
    <property type="nucleotide sequence ID" value="NZ_CP016545.1"/>
</dbReference>
<dbReference type="EMBL" id="CP016545">
    <property type="protein sequence ID" value="ANU07446.1"/>
    <property type="molecule type" value="Genomic_DNA"/>
</dbReference>
<gene>
    <name evidence="2" type="ORF">A6F65_01139</name>
</gene>
<sequence length="366" mass="40805">MRLRAVSWYAFDNSTDIARWDALADHASEPNPFFESWYLLPSLRGFDPRGKAQILVFEVDGELAGLMPLVSALDYYTRPVPHLTGWAHANMFLGAPLVATGLEREFWQHLFDWADMHCGSAAFLHLAGLPLDGVLADALRTALAVQARPASLAEEEERALLQSDLTPDEYLESALKKKRVKELNRKMRRLQDLGELVVESRDDAEGVDRWAQQFLSLEMAGWKGKAGSALACAPETERMFCAALEGAARLRKLQRLSLVLDGKPVAMLATFITARGAFGFKTAFDESLSRLSPGVVLQRENLSLLTRGDVDWCDSCASADHPMIDHFWRERRRIGRINIAIGGAVRRSLFQLFARVETGQPADYGS</sequence>
<dbReference type="PATRIC" id="fig|645517.4.peg.1132"/>
<dbReference type="STRING" id="645517.A6F65_01139"/>
<dbReference type="Pfam" id="PF13480">
    <property type="entry name" value="Acetyltransf_6"/>
    <property type="match status" value="1"/>
</dbReference>
<reference evidence="2 3" key="1">
    <citation type="submission" date="2016-07" db="EMBL/GenBank/DDBJ databases">
        <title>Complete genome sequence of Altererythrobacter namhicola JCM 16345T, containing esterase-encoding genes.</title>
        <authorList>
            <person name="Cheng H."/>
            <person name="Wu Y.-H."/>
            <person name="Jian S.-L."/>
            <person name="Huo Y.-Y."/>
            <person name="Wang C.-S."/>
            <person name="Xu X.-W."/>
        </authorList>
    </citation>
    <scope>NUCLEOTIDE SEQUENCE [LARGE SCALE GENOMIC DNA]</scope>
    <source>
        <strain evidence="2 3">JCM 16345</strain>
    </source>
</reference>
<proteinExistence type="predicted"/>
<protein>
    <recommendedName>
        <fullName evidence="1">BioF2-like acetyltransferase domain-containing protein</fullName>
    </recommendedName>
</protein>
<keyword evidence="3" id="KW-1185">Reference proteome</keyword>